<feature type="compositionally biased region" description="Polar residues" evidence="1">
    <location>
        <begin position="996"/>
        <end position="1005"/>
    </location>
</feature>
<feature type="compositionally biased region" description="Polar residues" evidence="1">
    <location>
        <begin position="1061"/>
        <end position="1079"/>
    </location>
</feature>
<proteinExistence type="predicted"/>
<feature type="compositionally biased region" description="Polar residues" evidence="1">
    <location>
        <begin position="145"/>
        <end position="156"/>
    </location>
</feature>
<evidence type="ECO:0000256" key="1">
    <source>
        <dbReference type="SAM" id="MobiDB-lite"/>
    </source>
</evidence>
<feature type="compositionally biased region" description="Polar residues" evidence="1">
    <location>
        <begin position="427"/>
        <end position="448"/>
    </location>
</feature>
<reference evidence="2" key="1">
    <citation type="submission" date="2019-05" db="EMBL/GenBank/DDBJ databases">
        <title>Annotation for the trematode Paragonimus heterotremus.</title>
        <authorList>
            <person name="Choi Y.-J."/>
        </authorList>
    </citation>
    <scope>NUCLEOTIDE SEQUENCE</scope>
    <source>
        <strain evidence="2">LC</strain>
    </source>
</reference>
<evidence type="ECO:0000313" key="2">
    <source>
        <dbReference type="EMBL" id="KAF5404540.1"/>
    </source>
</evidence>
<feature type="region of interest" description="Disordered" evidence="1">
    <location>
        <begin position="1056"/>
        <end position="1095"/>
    </location>
</feature>
<accession>A0A8J4T4V8</accession>
<organism evidence="2 3">
    <name type="scientific">Paragonimus heterotremus</name>
    <dbReference type="NCBI Taxonomy" id="100268"/>
    <lineage>
        <taxon>Eukaryota</taxon>
        <taxon>Metazoa</taxon>
        <taxon>Spiralia</taxon>
        <taxon>Lophotrochozoa</taxon>
        <taxon>Platyhelminthes</taxon>
        <taxon>Trematoda</taxon>
        <taxon>Digenea</taxon>
        <taxon>Plagiorchiida</taxon>
        <taxon>Troglotremata</taxon>
        <taxon>Troglotrematidae</taxon>
        <taxon>Paragonimus</taxon>
    </lineage>
</organism>
<dbReference type="AlphaFoldDB" id="A0A8J4T4V8"/>
<dbReference type="Gene3D" id="2.60.220.30">
    <property type="match status" value="1"/>
</dbReference>
<feature type="region of interest" description="Disordered" evidence="1">
    <location>
        <begin position="128"/>
        <end position="166"/>
    </location>
</feature>
<evidence type="ECO:0000313" key="3">
    <source>
        <dbReference type="Proteomes" id="UP000748531"/>
    </source>
</evidence>
<feature type="region of interest" description="Disordered" evidence="1">
    <location>
        <begin position="1"/>
        <end position="21"/>
    </location>
</feature>
<feature type="region of interest" description="Disordered" evidence="1">
    <location>
        <begin position="920"/>
        <end position="1028"/>
    </location>
</feature>
<feature type="compositionally biased region" description="Low complexity" evidence="1">
    <location>
        <begin position="245"/>
        <end position="265"/>
    </location>
</feature>
<evidence type="ECO:0008006" key="4">
    <source>
        <dbReference type="Google" id="ProtNLM"/>
    </source>
</evidence>
<gene>
    <name evidence="2" type="ORF">PHET_02012</name>
</gene>
<feature type="region of interest" description="Disordered" evidence="1">
    <location>
        <begin position="425"/>
        <end position="448"/>
    </location>
</feature>
<name>A0A8J4T4V8_9TREM</name>
<sequence length="1256" mass="138705">MSTRIKHDGTGKGRGGTKSDLINFDQKNETVPLKQEVPVRKSGGLFMSPNGVKVEVPPGASTGRRERIICAPVPSTARGLLGPWLGPNLRMASDIQLFYSPQNFRQPVAIFIPFSYAAARELSYPLEDYSSQVEKSRPKGDPTEGDSTLQSENSSARVAKGSGKGKSNMTMSAYFNQKSRKSPPLLDTRSVFLLSCKLGEEQWDTVENFTIIQPTVHHSQWPPDIKQLVVQSARWPDQSYAEVPAATTTATTTTAASANTGADSTYPAKRLSNTAARGRRNNIHPLKDNEPLNQIRRIQNYCGGVCIATEELNHCFLIVIGTKAENFHINRDGGLFRSPLLHPFLSVRIPKRSCLENVTGCFKAIDIRSNWMQAAAQFDSQLIEVEGCSDIYELDVQNVQLRRPATVRLPLPQWFVDRQSRSHDTWDQNSATVGSSEHQEPSAVSRTGASDGTFNYERPLIVLYQAPGHKRQIVWQAANTDDAREEVVRRKSRFQVSRKESVTPEKCKLDNLYCRLGWSYLTVGIRGGPWSIMKQAVYFTKRTAFFESSILGRFVLIGARDPERTPASKLAHLMSRVEALTTAPPGALLVFLQVQPTCWKIMANIYPEERLSDVIQAQVAAGFIPLVQMAGGNIRRTTCLCNAVLQASEIIQLPKEAADLEKTRKRPQIRINGVDVVHVLMYSGLCLELRITGDVRLKPVNQFEAFTQALKNVKSPEPEADSRDLMRHEPSLSILGVPPPPPVKRDIPTLLTSSAYTQHHELLHETSCLVEIEPVPLEEPKFIKRCIEKAQIVTEMLKASAKRQGNASDDEDDDGLDVADSDSDDDGARRSSHSDTQTSTTYDGDDGEVDALTREAQEQVMKDQPLSAAAVNAELCRRLGNVVEKNKISRSTEFLQKLHDIYHVGTVEVWLASPQTLPQLASPKERTKETKGRSGKANADVDDAPISSRSESSGLERKAGTPAASDGESNAENAKQQEEKLASAASQSAAEDDGPNDQNDSNYETHNAIRWNPMESATSADGKSSMLPEIMNKPNKPLVVYDILVDPDVAMNYLRTPAGKNATSSVTPKKSSKRNSGQRGRSGPGKQRNVSATNKLPTALTNTFSESNESATLIPVSQTEDDIAENSQLSLLDHMHMYSLASLISEPLQLAEALGLPEEKLNRIRMMMIGKDLDRFSNQLVYEIIRTWKQCYLMHQLSLRCGSVRDGDNTTSEADNVVRAPLNDLVDVFHSLGYFEAAELVGRIMNAGLPQKQGIA</sequence>
<keyword evidence="3" id="KW-1185">Reference proteome</keyword>
<feature type="region of interest" description="Disordered" evidence="1">
    <location>
        <begin position="245"/>
        <end position="266"/>
    </location>
</feature>
<feature type="compositionally biased region" description="Acidic residues" evidence="1">
    <location>
        <begin position="808"/>
        <end position="825"/>
    </location>
</feature>
<protein>
    <recommendedName>
        <fullName evidence="4">Death domain-containing protein</fullName>
    </recommendedName>
</protein>
<comment type="caution">
    <text evidence="2">The sequence shown here is derived from an EMBL/GenBank/DDBJ whole genome shotgun (WGS) entry which is preliminary data.</text>
</comment>
<feature type="region of interest" description="Disordered" evidence="1">
    <location>
        <begin position="803"/>
        <end position="848"/>
    </location>
</feature>
<dbReference type="Proteomes" id="UP000748531">
    <property type="component" value="Unassembled WGS sequence"/>
</dbReference>
<dbReference type="OrthoDB" id="6273453at2759"/>
<feature type="compositionally biased region" description="Basic and acidic residues" evidence="1">
    <location>
        <begin position="923"/>
        <end position="932"/>
    </location>
</feature>
<dbReference type="EMBL" id="LUCH01000686">
    <property type="protein sequence ID" value="KAF5404540.1"/>
    <property type="molecule type" value="Genomic_DNA"/>
</dbReference>
<feature type="compositionally biased region" description="Basic and acidic residues" evidence="1">
    <location>
        <begin position="1"/>
        <end position="11"/>
    </location>
</feature>